<evidence type="ECO:0000313" key="3">
    <source>
        <dbReference type="Proteomes" id="UP000250321"/>
    </source>
</evidence>
<keyword evidence="3" id="KW-1185">Reference proteome</keyword>
<accession>A0A314UNH4</accession>
<feature type="compositionally biased region" description="Acidic residues" evidence="1">
    <location>
        <begin position="48"/>
        <end position="57"/>
    </location>
</feature>
<dbReference type="EMBL" id="PJQY01003319">
    <property type="protein sequence ID" value="PQM38336.1"/>
    <property type="molecule type" value="Genomic_DNA"/>
</dbReference>
<dbReference type="OrthoDB" id="361870at2759"/>
<evidence type="ECO:0000313" key="2">
    <source>
        <dbReference type="EMBL" id="PQM38336.1"/>
    </source>
</evidence>
<feature type="region of interest" description="Disordered" evidence="1">
    <location>
        <begin position="48"/>
        <end position="79"/>
    </location>
</feature>
<name>A0A314UNH4_PRUYE</name>
<evidence type="ECO:0000256" key="1">
    <source>
        <dbReference type="SAM" id="MobiDB-lite"/>
    </source>
</evidence>
<gene>
    <name evidence="2" type="ORF">Pyn_35451</name>
</gene>
<sequence length="79" mass="8895">MGLVWKAKIEKLYEEVGQTPVALIKPEAERDVRREMYGWSNKLKQIEEGADNQVADEEGARIGEQSSHVDVPEQLVANS</sequence>
<keyword evidence="2" id="KW-0689">Ribosomal protein</keyword>
<proteinExistence type="predicted"/>
<comment type="caution">
    <text evidence="2">The sequence shown here is derived from an EMBL/GenBank/DDBJ whole genome shotgun (WGS) entry which is preliminary data.</text>
</comment>
<organism evidence="2 3">
    <name type="scientific">Prunus yedoensis var. nudiflora</name>
    <dbReference type="NCBI Taxonomy" id="2094558"/>
    <lineage>
        <taxon>Eukaryota</taxon>
        <taxon>Viridiplantae</taxon>
        <taxon>Streptophyta</taxon>
        <taxon>Embryophyta</taxon>
        <taxon>Tracheophyta</taxon>
        <taxon>Spermatophyta</taxon>
        <taxon>Magnoliopsida</taxon>
        <taxon>eudicotyledons</taxon>
        <taxon>Gunneridae</taxon>
        <taxon>Pentapetalae</taxon>
        <taxon>rosids</taxon>
        <taxon>fabids</taxon>
        <taxon>Rosales</taxon>
        <taxon>Rosaceae</taxon>
        <taxon>Amygdaloideae</taxon>
        <taxon>Amygdaleae</taxon>
        <taxon>Prunus</taxon>
    </lineage>
</organism>
<dbReference type="AlphaFoldDB" id="A0A314UNH4"/>
<dbReference type="GO" id="GO:0005840">
    <property type="term" value="C:ribosome"/>
    <property type="evidence" value="ECO:0007669"/>
    <property type="project" value="UniProtKB-KW"/>
</dbReference>
<protein>
    <submittedName>
        <fullName evidence="2">39S ribosomal protein L28 mitochondrial</fullName>
    </submittedName>
</protein>
<keyword evidence="2" id="KW-0687">Ribonucleoprotein</keyword>
<reference evidence="2 3" key="1">
    <citation type="submission" date="2018-02" db="EMBL/GenBank/DDBJ databases">
        <title>Draft genome of wild Prunus yedoensis var. nudiflora.</title>
        <authorList>
            <person name="Baek S."/>
            <person name="Kim J.-H."/>
            <person name="Choi K."/>
            <person name="Kim G.-B."/>
            <person name="Cho A."/>
            <person name="Jang H."/>
            <person name="Shin C.-H."/>
            <person name="Yu H.-J."/>
            <person name="Mun J.-H."/>
        </authorList>
    </citation>
    <scope>NUCLEOTIDE SEQUENCE [LARGE SCALE GENOMIC DNA]</scope>
    <source>
        <strain evidence="3">cv. Jeju island</strain>
        <tissue evidence="2">Leaf</tissue>
    </source>
</reference>
<dbReference type="Proteomes" id="UP000250321">
    <property type="component" value="Unassembled WGS sequence"/>
</dbReference>